<dbReference type="Proteomes" id="UP000275663">
    <property type="component" value="Chromosome"/>
</dbReference>
<dbReference type="PROSITE" id="PS50850">
    <property type="entry name" value="MFS"/>
    <property type="match status" value="1"/>
</dbReference>
<keyword evidence="8" id="KW-1185">Reference proteome</keyword>
<evidence type="ECO:0000256" key="4">
    <source>
        <dbReference type="ARBA" id="ARBA00023136"/>
    </source>
</evidence>
<dbReference type="InterPro" id="IPR039672">
    <property type="entry name" value="MFS_2"/>
</dbReference>
<comment type="similarity">
    <text evidence="1">Belongs to the sodium:galactoside symporter (TC 2.A.2) family.</text>
</comment>
<keyword evidence="2 5" id="KW-0812">Transmembrane</keyword>
<feature type="transmembrane region" description="Helical" evidence="5">
    <location>
        <begin position="149"/>
        <end position="170"/>
    </location>
</feature>
<dbReference type="GO" id="GO:0005886">
    <property type="term" value="C:plasma membrane"/>
    <property type="evidence" value="ECO:0007669"/>
    <property type="project" value="TreeGrafter"/>
</dbReference>
<gene>
    <name evidence="7" type="ORF">EJN92_07630</name>
</gene>
<feature type="transmembrane region" description="Helical" evidence="5">
    <location>
        <begin position="317"/>
        <end position="341"/>
    </location>
</feature>
<dbReference type="OrthoDB" id="181905at2"/>
<feature type="transmembrane region" description="Helical" evidence="5">
    <location>
        <begin position="392"/>
        <end position="410"/>
    </location>
</feature>
<feature type="transmembrane region" description="Helical" evidence="5">
    <location>
        <begin position="182"/>
        <end position="204"/>
    </location>
</feature>
<organism evidence="7 8">
    <name type="scientific">Undibacterium parvum</name>
    <dbReference type="NCBI Taxonomy" id="401471"/>
    <lineage>
        <taxon>Bacteria</taxon>
        <taxon>Pseudomonadati</taxon>
        <taxon>Pseudomonadota</taxon>
        <taxon>Betaproteobacteria</taxon>
        <taxon>Burkholderiales</taxon>
        <taxon>Oxalobacteraceae</taxon>
        <taxon>Undibacterium</taxon>
    </lineage>
</organism>
<dbReference type="RefSeq" id="WP_126127264.1">
    <property type="nucleotide sequence ID" value="NZ_CP034464.1"/>
</dbReference>
<dbReference type="GO" id="GO:0015293">
    <property type="term" value="F:symporter activity"/>
    <property type="evidence" value="ECO:0007669"/>
    <property type="project" value="InterPro"/>
</dbReference>
<feature type="transmembrane region" description="Helical" evidence="5">
    <location>
        <begin position="293"/>
        <end position="311"/>
    </location>
</feature>
<dbReference type="PANTHER" id="PTHR11328:SF24">
    <property type="entry name" value="MAJOR FACILITATOR SUPERFAMILY (MFS) PROFILE DOMAIN-CONTAINING PROTEIN"/>
    <property type="match status" value="1"/>
</dbReference>
<dbReference type="AlphaFoldDB" id="A0A3S9HIE5"/>
<feature type="transmembrane region" description="Helical" evidence="5">
    <location>
        <begin position="76"/>
        <end position="97"/>
    </location>
</feature>
<evidence type="ECO:0000313" key="8">
    <source>
        <dbReference type="Proteomes" id="UP000275663"/>
    </source>
</evidence>
<evidence type="ECO:0000256" key="1">
    <source>
        <dbReference type="ARBA" id="ARBA00009617"/>
    </source>
</evidence>
<accession>A0A3S9HIE5</accession>
<dbReference type="EMBL" id="CP034464">
    <property type="protein sequence ID" value="AZP11882.1"/>
    <property type="molecule type" value="Genomic_DNA"/>
</dbReference>
<dbReference type="GO" id="GO:0008643">
    <property type="term" value="P:carbohydrate transport"/>
    <property type="evidence" value="ECO:0007669"/>
    <property type="project" value="InterPro"/>
</dbReference>
<feature type="transmembrane region" description="Helical" evidence="5">
    <location>
        <begin position="264"/>
        <end position="281"/>
    </location>
</feature>
<protein>
    <submittedName>
        <fullName evidence="7">Sodium:galactoside symporter</fullName>
    </submittedName>
</protein>
<feature type="transmembrane region" description="Helical" evidence="5">
    <location>
        <begin position="231"/>
        <end position="252"/>
    </location>
</feature>
<dbReference type="InterPro" id="IPR036259">
    <property type="entry name" value="MFS_trans_sf"/>
</dbReference>
<keyword evidence="4 5" id="KW-0472">Membrane</keyword>
<evidence type="ECO:0000313" key="7">
    <source>
        <dbReference type="EMBL" id="AZP11882.1"/>
    </source>
</evidence>
<reference evidence="7 8" key="1">
    <citation type="journal article" date="2011" name="Int. J. Syst. Evol. Microbiol.">
        <title>Description of Undibacterium oligocarboniphilum sp. nov., isolated from purified water, and Undibacterium pigrum strain CCUG 49012 as the type strain of Undibacterium parvum sp. nov., and emended descriptions of the genus Undibacterium and the species Undibacterium pigrum.</title>
        <authorList>
            <person name="Eder W."/>
            <person name="Wanner G."/>
            <person name="Ludwig W."/>
            <person name="Busse H.J."/>
            <person name="Ziemke-Kageler F."/>
            <person name="Lang E."/>
        </authorList>
    </citation>
    <scope>NUCLEOTIDE SEQUENCE [LARGE SCALE GENOMIC DNA]</scope>
    <source>
        <strain evidence="7 8">DSM 23061</strain>
    </source>
</reference>
<dbReference type="KEGG" id="upv:EJN92_07630"/>
<evidence type="ECO:0000256" key="5">
    <source>
        <dbReference type="SAM" id="Phobius"/>
    </source>
</evidence>
<proteinExistence type="inferred from homology"/>
<feature type="transmembrane region" description="Helical" evidence="5">
    <location>
        <begin position="103"/>
        <end position="128"/>
    </location>
</feature>
<evidence type="ECO:0000256" key="3">
    <source>
        <dbReference type="ARBA" id="ARBA00022989"/>
    </source>
</evidence>
<dbReference type="Gene3D" id="1.20.1250.20">
    <property type="entry name" value="MFS general substrate transporter like domains"/>
    <property type="match status" value="2"/>
</dbReference>
<feature type="domain" description="Major facilitator superfamily (MFS) profile" evidence="6">
    <location>
        <begin position="226"/>
        <end position="415"/>
    </location>
</feature>
<keyword evidence="3 5" id="KW-1133">Transmembrane helix</keyword>
<dbReference type="PANTHER" id="PTHR11328">
    <property type="entry name" value="MAJOR FACILITATOR SUPERFAMILY DOMAIN-CONTAINING PROTEIN"/>
    <property type="match status" value="1"/>
</dbReference>
<feature type="transmembrane region" description="Helical" evidence="5">
    <location>
        <begin position="353"/>
        <end position="380"/>
    </location>
</feature>
<name>A0A3S9HIE5_9BURK</name>
<dbReference type="InterPro" id="IPR020846">
    <property type="entry name" value="MFS_dom"/>
</dbReference>
<evidence type="ECO:0000256" key="2">
    <source>
        <dbReference type="ARBA" id="ARBA00022692"/>
    </source>
</evidence>
<sequence length="415" mass="44394">MKSPTLMALAYGLLGMPLAMSALPVYVQIPAYYTTQLGLPLASTGLVLFFARLLDTVQDPLLGRLIDRHQHHIGRWLIAAAAVLAAAFFGLWLPPAFAVGSGLLMWLGLMLVLAYSAHSLLNIAYLSWGARLSQSGHSDKAQTSLLGAAAWREGLSLAGLILASLIPSFILQQKNSQVNLALNNYAIGFAILLALSLASLLLYAPRWKAQASSTNPNLRVVLANPLFRRLLPIYFINSLSVSIPATLALFFINDRIQAPQLSGYFLALYFITGAIGLPLWIKLAKRYGCVAAWKLGMLLAILSFVGCSFLSSGDVGAYFLICAAAGLALGADLALPPVLLAEIIPAEQPAASYYGFWTLLGKLALAVSGLGLPLLALLQYQPGQASHSASLVLLYAAVPCVLKLIALRLLHRYPS</sequence>
<dbReference type="Pfam" id="PF13347">
    <property type="entry name" value="MFS_2"/>
    <property type="match status" value="1"/>
</dbReference>
<dbReference type="SUPFAM" id="SSF103473">
    <property type="entry name" value="MFS general substrate transporter"/>
    <property type="match status" value="1"/>
</dbReference>
<evidence type="ECO:0000259" key="6">
    <source>
        <dbReference type="PROSITE" id="PS50850"/>
    </source>
</evidence>
<feature type="transmembrane region" description="Helical" evidence="5">
    <location>
        <begin position="37"/>
        <end position="55"/>
    </location>
</feature>